<dbReference type="GO" id="GO:0006265">
    <property type="term" value="P:DNA topological change"/>
    <property type="evidence" value="ECO:0007669"/>
    <property type="project" value="InterPro"/>
</dbReference>
<proteinExistence type="predicted"/>
<dbReference type="InterPro" id="IPR013759">
    <property type="entry name" value="Topo_IIA_B_C"/>
</dbReference>
<gene>
    <name evidence="4" type="ORF">E5P55_00395</name>
</gene>
<accession>A0A7T0BRH7</accession>
<keyword evidence="2" id="KW-0413">Isomerase</keyword>
<dbReference type="KEGG" id="psup:E5P55_00395"/>
<dbReference type="GO" id="GO:0003918">
    <property type="term" value="F:DNA topoisomerase type II (double strand cut, ATP-hydrolyzing) activity"/>
    <property type="evidence" value="ECO:0007669"/>
    <property type="project" value="UniProtKB-EC"/>
</dbReference>
<evidence type="ECO:0000313" key="5">
    <source>
        <dbReference type="Proteomes" id="UP000594451"/>
    </source>
</evidence>
<evidence type="ECO:0000256" key="2">
    <source>
        <dbReference type="ARBA" id="ARBA00023029"/>
    </source>
</evidence>
<reference evidence="4 5" key="1">
    <citation type="journal article" date="2020" name="Sci. Rep.">
        <title>Morphology, ultrastructure, genomics, and phylogeny of Euplotes vanleeuwenhoeki sp. nov. and its ultra-reduced endosymbiont Candidatus Pinguicoccus supinus sp. nov.</title>
        <authorList>
            <person name="Serra V."/>
            <person name="Gammuto L."/>
            <person name="Nitla V."/>
            <person name="Castelli M."/>
            <person name="Lanzoni O."/>
            <person name="Sassera D."/>
            <person name="Bandi C."/>
            <person name="Sandeep B.V."/>
            <person name="Verni F."/>
            <person name="Modeo L."/>
            <person name="Petroni G."/>
        </authorList>
    </citation>
    <scope>NUCLEOTIDE SEQUENCE [LARGE SCALE GENOMIC DNA]</scope>
    <source>
        <strain evidence="4 5">KKR18_Esm</strain>
    </source>
</reference>
<evidence type="ECO:0000256" key="1">
    <source>
        <dbReference type="ARBA" id="ARBA00000185"/>
    </source>
</evidence>
<evidence type="ECO:0000313" key="4">
    <source>
        <dbReference type="EMBL" id="QPJ58440.1"/>
    </source>
</evidence>
<dbReference type="SUPFAM" id="SSF56719">
    <property type="entry name" value="Type II DNA topoisomerase"/>
    <property type="match status" value="1"/>
</dbReference>
<protein>
    <recommendedName>
        <fullName evidence="3">DNA gyrase B subunit C-terminal domain-containing protein</fullName>
    </recommendedName>
</protein>
<dbReference type="EMBL" id="CP039370">
    <property type="protein sequence ID" value="QPJ58440.1"/>
    <property type="molecule type" value="Genomic_DNA"/>
</dbReference>
<dbReference type="InterPro" id="IPR013760">
    <property type="entry name" value="Topo_IIA-like_dom_sf"/>
</dbReference>
<feature type="domain" description="DNA gyrase B subunit C-terminal" evidence="3">
    <location>
        <begin position="1"/>
        <end position="49"/>
    </location>
</feature>
<dbReference type="Proteomes" id="UP000594451">
    <property type="component" value="Chromosome"/>
</dbReference>
<comment type="catalytic activity">
    <reaction evidence="1">
        <text>ATP-dependent breakage, passage and rejoining of double-stranded DNA.</text>
        <dbReference type="EC" id="5.6.2.2"/>
    </reaction>
</comment>
<evidence type="ECO:0000259" key="3">
    <source>
        <dbReference type="Pfam" id="PF00986"/>
    </source>
</evidence>
<dbReference type="GO" id="GO:0003677">
    <property type="term" value="F:DNA binding"/>
    <property type="evidence" value="ECO:0007669"/>
    <property type="project" value="InterPro"/>
</dbReference>
<dbReference type="Gene3D" id="3.40.50.670">
    <property type="match status" value="1"/>
</dbReference>
<dbReference type="Pfam" id="PF00986">
    <property type="entry name" value="DNA_gyraseB_C"/>
    <property type="match status" value="1"/>
</dbReference>
<sequence length="54" mass="6407">MNAIQLYATTMDPKNRLLTKITSNNVLKNDYIFNTLLGANVNLRKIFIKKYFYY</sequence>
<keyword evidence="2" id="KW-0799">Topoisomerase</keyword>
<dbReference type="InterPro" id="IPR002288">
    <property type="entry name" value="DNA_gyrase_B_C"/>
</dbReference>
<keyword evidence="5" id="KW-1185">Reference proteome</keyword>
<organism evidence="4 5">
    <name type="scientific">Candidatus Pinguicoccus supinus</name>
    <dbReference type="NCBI Taxonomy" id="2529394"/>
    <lineage>
        <taxon>Bacteria</taxon>
        <taxon>Pseudomonadati</taxon>
        <taxon>Verrucomicrobiota</taxon>
        <taxon>Candidatus Pinguicoccus</taxon>
    </lineage>
</organism>
<name>A0A7T0BRH7_9BACT</name>
<dbReference type="AlphaFoldDB" id="A0A7T0BRH7"/>
<dbReference type="GO" id="GO:0005524">
    <property type="term" value="F:ATP binding"/>
    <property type="evidence" value="ECO:0007669"/>
    <property type="project" value="InterPro"/>
</dbReference>